<evidence type="ECO:0000313" key="8">
    <source>
        <dbReference type="Proteomes" id="UP000280346"/>
    </source>
</evidence>
<reference evidence="7 8" key="1">
    <citation type="submission" date="2018-12" db="EMBL/GenBank/DDBJ databases">
        <authorList>
            <person name="Yang Y."/>
        </authorList>
    </citation>
    <scope>NUCLEOTIDE SEQUENCE [LARGE SCALE GENOMIC DNA]</scope>
    <source>
        <strain evidence="7 8">GSF71</strain>
    </source>
</reference>
<dbReference type="PROSITE" id="PS00211">
    <property type="entry name" value="ABC_TRANSPORTER_1"/>
    <property type="match status" value="1"/>
</dbReference>
<sequence length="272" mass="29585">MIECLSETKGAAPLGRPAGTGSGPLSVDIRSKRFPGQGKAAARRVFEDFRLTLPAGRFHAILGPSGCGKTTLLNIVAGLDRDFQGSVLLPGTEEGGPEPVLGYVFQNPLLLPWRTVAENLALVLHGRPDRDERVARWLREVGLDGQGAVYPPRLSVGMSRRAALARAFAVEPGLLLMDEAFASLDDATARPLRRLLTRILRAHPTTVLFVTHDLREAITLADRLLFLSRPPTRLLLDLPVALSDEDRADEDRIDAFRSALRREHAAALEGVA</sequence>
<evidence type="ECO:0000256" key="4">
    <source>
        <dbReference type="ARBA" id="ARBA00022840"/>
    </source>
</evidence>
<accession>A0A433JA73</accession>
<dbReference type="PANTHER" id="PTHR42788:SF19">
    <property type="entry name" value="ALIPHATIC SULFONATES IMPORT ATP-BINDING PROTEIN SSUB 2"/>
    <property type="match status" value="1"/>
</dbReference>
<dbReference type="GO" id="GO:0005524">
    <property type="term" value="F:ATP binding"/>
    <property type="evidence" value="ECO:0007669"/>
    <property type="project" value="UniProtKB-KW"/>
</dbReference>
<dbReference type="PROSITE" id="PS50893">
    <property type="entry name" value="ABC_TRANSPORTER_2"/>
    <property type="match status" value="1"/>
</dbReference>
<dbReference type="InterPro" id="IPR050166">
    <property type="entry name" value="ABC_transporter_ATP-bind"/>
</dbReference>
<protein>
    <submittedName>
        <fullName evidence="7">ATP-binding cassette domain-containing protein</fullName>
    </submittedName>
</protein>
<dbReference type="Gene3D" id="3.40.50.300">
    <property type="entry name" value="P-loop containing nucleotide triphosphate hydrolases"/>
    <property type="match status" value="1"/>
</dbReference>
<proteinExistence type="inferred from homology"/>
<dbReference type="GO" id="GO:0016887">
    <property type="term" value="F:ATP hydrolysis activity"/>
    <property type="evidence" value="ECO:0007669"/>
    <property type="project" value="InterPro"/>
</dbReference>
<comment type="caution">
    <text evidence="7">The sequence shown here is derived from an EMBL/GenBank/DDBJ whole genome shotgun (WGS) entry which is preliminary data.</text>
</comment>
<comment type="similarity">
    <text evidence="1">Belongs to the ABC transporter superfamily.</text>
</comment>
<keyword evidence="8" id="KW-1185">Reference proteome</keyword>
<name>A0A433JA73_9PROT</name>
<dbReference type="InterPro" id="IPR017871">
    <property type="entry name" value="ABC_transporter-like_CS"/>
</dbReference>
<dbReference type="InterPro" id="IPR003439">
    <property type="entry name" value="ABC_transporter-like_ATP-bd"/>
</dbReference>
<evidence type="ECO:0000256" key="1">
    <source>
        <dbReference type="ARBA" id="ARBA00005417"/>
    </source>
</evidence>
<dbReference type="OrthoDB" id="8016555at2"/>
<dbReference type="InterPro" id="IPR003593">
    <property type="entry name" value="AAA+_ATPase"/>
</dbReference>
<dbReference type="SUPFAM" id="SSF52540">
    <property type="entry name" value="P-loop containing nucleoside triphosphate hydrolases"/>
    <property type="match status" value="1"/>
</dbReference>
<dbReference type="PANTHER" id="PTHR42788">
    <property type="entry name" value="TAURINE IMPORT ATP-BINDING PROTEIN-RELATED"/>
    <property type="match status" value="1"/>
</dbReference>
<feature type="region of interest" description="Disordered" evidence="5">
    <location>
        <begin position="1"/>
        <end position="27"/>
    </location>
</feature>
<keyword evidence="4 7" id="KW-0067">ATP-binding</keyword>
<organism evidence="7 8">
    <name type="scientific">Azospirillum doebereinerae</name>
    <dbReference type="NCBI Taxonomy" id="92933"/>
    <lineage>
        <taxon>Bacteria</taxon>
        <taxon>Pseudomonadati</taxon>
        <taxon>Pseudomonadota</taxon>
        <taxon>Alphaproteobacteria</taxon>
        <taxon>Rhodospirillales</taxon>
        <taxon>Azospirillaceae</taxon>
        <taxon>Azospirillum</taxon>
    </lineage>
</organism>
<dbReference type="Proteomes" id="UP000280346">
    <property type="component" value="Unassembled WGS sequence"/>
</dbReference>
<evidence type="ECO:0000256" key="2">
    <source>
        <dbReference type="ARBA" id="ARBA00022448"/>
    </source>
</evidence>
<dbReference type="Pfam" id="PF00005">
    <property type="entry name" value="ABC_tran"/>
    <property type="match status" value="1"/>
</dbReference>
<evidence type="ECO:0000259" key="6">
    <source>
        <dbReference type="PROSITE" id="PS50893"/>
    </source>
</evidence>
<dbReference type="AlphaFoldDB" id="A0A433JA73"/>
<dbReference type="EMBL" id="RZIJ01000007">
    <property type="protein sequence ID" value="RUQ72212.1"/>
    <property type="molecule type" value="Genomic_DNA"/>
</dbReference>
<feature type="domain" description="ABC transporter" evidence="6">
    <location>
        <begin position="29"/>
        <end position="254"/>
    </location>
</feature>
<dbReference type="SMART" id="SM00382">
    <property type="entry name" value="AAA"/>
    <property type="match status" value="1"/>
</dbReference>
<keyword evidence="3" id="KW-0547">Nucleotide-binding</keyword>
<evidence type="ECO:0000256" key="5">
    <source>
        <dbReference type="SAM" id="MobiDB-lite"/>
    </source>
</evidence>
<gene>
    <name evidence="7" type="ORF">EJ913_10945</name>
</gene>
<evidence type="ECO:0000313" key="7">
    <source>
        <dbReference type="EMBL" id="RUQ72212.1"/>
    </source>
</evidence>
<dbReference type="InterPro" id="IPR027417">
    <property type="entry name" value="P-loop_NTPase"/>
</dbReference>
<keyword evidence="2" id="KW-0813">Transport</keyword>
<evidence type="ECO:0000256" key="3">
    <source>
        <dbReference type="ARBA" id="ARBA00022741"/>
    </source>
</evidence>